<reference evidence="2 3" key="1">
    <citation type="submission" date="2020-07" db="EMBL/GenBank/DDBJ databases">
        <title>Comparative genomics of pyrophilous fungi reveals a link between fire events and developmental genes.</title>
        <authorList>
            <consortium name="DOE Joint Genome Institute"/>
            <person name="Steindorff A.S."/>
            <person name="Carver A."/>
            <person name="Calhoun S."/>
            <person name="Stillman K."/>
            <person name="Liu H."/>
            <person name="Lipzen A."/>
            <person name="Pangilinan J."/>
            <person name="Labutti K."/>
            <person name="Bruns T.D."/>
            <person name="Grigoriev I.V."/>
        </authorList>
    </citation>
    <scope>NUCLEOTIDE SEQUENCE [LARGE SCALE GENOMIC DNA]</scope>
    <source>
        <strain evidence="2 3">CBS 144469</strain>
    </source>
</reference>
<feature type="region of interest" description="Disordered" evidence="1">
    <location>
        <begin position="368"/>
        <end position="392"/>
    </location>
</feature>
<dbReference type="EMBL" id="JACGCI010000012">
    <property type="protein sequence ID" value="KAF6760598.1"/>
    <property type="molecule type" value="Genomic_DNA"/>
</dbReference>
<dbReference type="AlphaFoldDB" id="A0A8H6IAJ7"/>
<sequence>MELGDIRLNSMDRVTEGIRRRTIRLANQGAAGFEFALLLELTQILEKASKTSRFMPNNPYGARFSVAFTLRCPRPKQPMALAFLLVRFPTTYVSSGVKRFKFVDLSFSFNEEFVHGILFLDRDAEDAFQHISWRASMSDAYHTEIQCEDGDTYPACSWDTPFKLEAAASDARMDTTAKPCKYSLEGGTTLPKRPNKIQVDEGAAHIQHETRIIAVMSTSTVVVHARCPLPPVVVHARQLSFGGLRRCPDVVVKVLKGALTCCCRTLHDVGYHSTVSHRRARIPHSARSRRGHESRISPPIVQATNSSHCDGTRRKEDKAQRAALAQPEHAGSLGDVGCRAFTKYLAPKDDVAGLESRGAATVHVSVNLRSARGSNSPSKTTSRLHVVEQTPRRRAHLELQAVSDVRAQQHPTYLALCNADTQRPRAATTPTGAPPKSPVHSSPGGHTTSRSYQRPEHPRTTPKTHRIHDQHPVTVLRLPDSLPPRRRERRPALVPGRRRKRVSADTSSTTDESLIWRPMLGSTAGGAREVWIAIRVRPPIEHDDDNDSCTTTPRLPVSGAPCWNTVNDSERQGQHRRLTSNAASSRLRRFATMNDDEHPLPILRDDVSGPRHDGNDVQMAYLGILRVAVDDEGGWWRKGGKAGVRHQFTVQSAKRREGNTDLSSLCATTSAGFWMSTTMKNERRAEKRQEGIEEGKWRSGEGVLMPNPSSSSHLIYIPSQAEIASWLPFARGLRFEIASALPGKYSCEHAVLLAVDVLAVFGAEGVFEGLENESEARLEKGRLRESQRGLEFEKGGVECVERMAGSVGDEHTANAAGNAERGLPFTITATRGRAQRQPAGEKLGAMKPHPGLQSTRVINASEPAFCRVVQTHFPRV</sequence>
<proteinExistence type="predicted"/>
<evidence type="ECO:0000313" key="3">
    <source>
        <dbReference type="Proteomes" id="UP000521943"/>
    </source>
</evidence>
<comment type="caution">
    <text evidence="2">The sequence shown here is derived from an EMBL/GenBank/DDBJ whole genome shotgun (WGS) entry which is preliminary data.</text>
</comment>
<accession>A0A8H6IAJ7</accession>
<keyword evidence="3" id="KW-1185">Reference proteome</keyword>
<feature type="region of interest" description="Disordered" evidence="1">
    <location>
        <begin position="422"/>
        <end position="510"/>
    </location>
</feature>
<evidence type="ECO:0000313" key="2">
    <source>
        <dbReference type="EMBL" id="KAF6760598.1"/>
    </source>
</evidence>
<protein>
    <submittedName>
        <fullName evidence="2">Uncharacterized protein</fullName>
    </submittedName>
</protein>
<organism evidence="2 3">
    <name type="scientific">Ephemerocybe angulata</name>
    <dbReference type="NCBI Taxonomy" id="980116"/>
    <lineage>
        <taxon>Eukaryota</taxon>
        <taxon>Fungi</taxon>
        <taxon>Dikarya</taxon>
        <taxon>Basidiomycota</taxon>
        <taxon>Agaricomycotina</taxon>
        <taxon>Agaricomycetes</taxon>
        <taxon>Agaricomycetidae</taxon>
        <taxon>Agaricales</taxon>
        <taxon>Agaricineae</taxon>
        <taxon>Psathyrellaceae</taxon>
        <taxon>Ephemerocybe</taxon>
    </lineage>
</organism>
<name>A0A8H6IAJ7_9AGAR</name>
<feature type="compositionally biased region" description="Polar residues" evidence="1">
    <location>
        <begin position="372"/>
        <end position="383"/>
    </location>
</feature>
<gene>
    <name evidence="2" type="ORF">DFP72DRAFT_1094450</name>
</gene>
<feature type="compositionally biased region" description="Basic and acidic residues" evidence="1">
    <location>
        <begin position="310"/>
        <end position="320"/>
    </location>
</feature>
<feature type="compositionally biased region" description="Basic residues" evidence="1">
    <location>
        <begin position="277"/>
        <end position="292"/>
    </location>
</feature>
<feature type="compositionally biased region" description="Low complexity" evidence="1">
    <location>
        <begin position="422"/>
        <end position="431"/>
    </location>
</feature>
<feature type="region of interest" description="Disordered" evidence="1">
    <location>
        <begin position="277"/>
        <end position="328"/>
    </location>
</feature>
<dbReference type="Proteomes" id="UP000521943">
    <property type="component" value="Unassembled WGS sequence"/>
</dbReference>
<evidence type="ECO:0000256" key="1">
    <source>
        <dbReference type="SAM" id="MobiDB-lite"/>
    </source>
</evidence>